<dbReference type="CDD" id="cd08497">
    <property type="entry name" value="MbnE-like"/>
    <property type="match status" value="1"/>
</dbReference>
<comment type="subcellular location">
    <subcellularLocation>
        <location evidence="1">Periplasm</location>
    </subcellularLocation>
</comment>
<evidence type="ECO:0000259" key="4">
    <source>
        <dbReference type="Pfam" id="PF00496"/>
    </source>
</evidence>
<keyword evidence="3" id="KW-0732">Signal</keyword>
<evidence type="ECO:0000313" key="5">
    <source>
        <dbReference type="EMBL" id="MCP1336883.1"/>
    </source>
</evidence>
<dbReference type="EMBL" id="JAMZFT010000002">
    <property type="protein sequence ID" value="MCP1336883.1"/>
    <property type="molecule type" value="Genomic_DNA"/>
</dbReference>
<dbReference type="InterPro" id="IPR030678">
    <property type="entry name" value="Peptide/Ni-bd"/>
</dbReference>
<evidence type="ECO:0000256" key="3">
    <source>
        <dbReference type="ARBA" id="ARBA00022729"/>
    </source>
</evidence>
<reference evidence="5" key="1">
    <citation type="submission" date="2022-06" db="EMBL/GenBank/DDBJ databases">
        <title>Isolation and Genomics of Futiania mangrovii gen. nov., sp. nov., a Rare and Metabolically-versatile member in the Class Alphaproteobacteria.</title>
        <authorList>
            <person name="Liu L."/>
            <person name="Huang W.-C."/>
            <person name="Pan J."/>
            <person name="Li J."/>
            <person name="Huang Y."/>
            <person name="Du H."/>
            <person name="Liu Y."/>
            <person name="Li M."/>
        </authorList>
    </citation>
    <scope>NUCLEOTIDE SEQUENCE</scope>
    <source>
        <strain evidence="5">FT118</strain>
    </source>
</reference>
<evidence type="ECO:0000256" key="1">
    <source>
        <dbReference type="ARBA" id="ARBA00004418"/>
    </source>
</evidence>
<dbReference type="InterPro" id="IPR000914">
    <property type="entry name" value="SBP_5_dom"/>
</dbReference>
<evidence type="ECO:0000256" key="2">
    <source>
        <dbReference type="ARBA" id="ARBA00005695"/>
    </source>
</evidence>
<dbReference type="SUPFAM" id="SSF53850">
    <property type="entry name" value="Periplasmic binding protein-like II"/>
    <property type="match status" value="1"/>
</dbReference>
<dbReference type="GO" id="GO:0015833">
    <property type="term" value="P:peptide transport"/>
    <property type="evidence" value="ECO:0007669"/>
    <property type="project" value="TreeGrafter"/>
</dbReference>
<name>A0A9J6PGF5_9PROT</name>
<comment type="similarity">
    <text evidence="2">Belongs to the bacterial solute-binding protein 5 family.</text>
</comment>
<dbReference type="GO" id="GO:0030288">
    <property type="term" value="C:outer membrane-bounded periplasmic space"/>
    <property type="evidence" value="ECO:0007669"/>
    <property type="project" value="TreeGrafter"/>
</dbReference>
<dbReference type="AlphaFoldDB" id="A0A9J6PGF5"/>
<comment type="caution">
    <text evidence="5">The sequence shown here is derived from an EMBL/GenBank/DDBJ whole genome shotgun (WGS) entry which is preliminary data.</text>
</comment>
<organism evidence="5 6">
    <name type="scientific">Futiania mangrovi</name>
    <dbReference type="NCBI Taxonomy" id="2959716"/>
    <lineage>
        <taxon>Bacteria</taxon>
        <taxon>Pseudomonadati</taxon>
        <taxon>Pseudomonadota</taxon>
        <taxon>Alphaproteobacteria</taxon>
        <taxon>Futianiales</taxon>
        <taxon>Futianiaceae</taxon>
        <taxon>Futiania</taxon>
    </lineage>
</organism>
<protein>
    <submittedName>
        <fullName evidence="5">Extracellular solute-binding protein</fullName>
    </submittedName>
</protein>
<dbReference type="RefSeq" id="WP_269332825.1">
    <property type="nucleotide sequence ID" value="NZ_JAMZFT010000002.1"/>
</dbReference>
<dbReference type="GO" id="GO:0043190">
    <property type="term" value="C:ATP-binding cassette (ABC) transporter complex"/>
    <property type="evidence" value="ECO:0007669"/>
    <property type="project" value="InterPro"/>
</dbReference>
<keyword evidence="6" id="KW-1185">Reference proteome</keyword>
<feature type="domain" description="Solute-binding protein family 5" evidence="4">
    <location>
        <begin position="111"/>
        <end position="518"/>
    </location>
</feature>
<evidence type="ECO:0000313" key="6">
    <source>
        <dbReference type="Proteomes" id="UP001055804"/>
    </source>
</evidence>
<sequence>MPTGGSEPVRTAGLPLLSLAAAVLLGATGASAEPRHGLSAFDALKYPADFPHFSYVDPAAPKGGEISTIGTAAVTTFDSLNYWILKGDPAQGLPLLFDTLMVRAEDEPDAVYGLLAESAEVSADGRAVTFRLRPEARFHDGTPVRADDVVFSFEALKEKGHPDFRLSLRDVAAAETVDALTVTYRFEGDNLRDLPITVATLPVLSRAYYETQPFEETTLEPPVGSGPYRVGDFKAGSFIVYERDPNYWGRNLPVNLGRHNFDRIRYLYFRDRVAGMEAFKAGAYTLREEFTSKTWATEYDFPAAEAGLVKREVLPDARPSGTQGWFLNTRRPHLADWRVRKALDYAFDFEWTNATLFYGAYSRTDSFFENSDMQAEGPASAEERALLEPFLAHLPPGILDAPYVPPLSDGSGRDRGNLREADRLLREAGYTVQDGRRTMPDGRPFRLEFLMFEPSFERVNAPFLQNLERLGIEAAMRIVDPAQYQRRLKSFDFDIVTSRFVLRPTPGAEMRNFWTSAAAATEGSRNYAGIASPVVDALTERMIAAGSRAELATAARALDRVLRAGHYWIAHWYSASHRIAYWDMFGRPEAKPAYGRGILDLWWVDPEKKAALDAARGR</sequence>
<dbReference type="PANTHER" id="PTHR30290">
    <property type="entry name" value="PERIPLASMIC BINDING COMPONENT OF ABC TRANSPORTER"/>
    <property type="match status" value="1"/>
</dbReference>
<dbReference type="PIRSF" id="PIRSF002741">
    <property type="entry name" value="MppA"/>
    <property type="match status" value="1"/>
</dbReference>
<dbReference type="Gene3D" id="3.40.190.10">
    <property type="entry name" value="Periplasmic binding protein-like II"/>
    <property type="match status" value="1"/>
</dbReference>
<dbReference type="Gene3D" id="3.10.105.10">
    <property type="entry name" value="Dipeptide-binding Protein, Domain 3"/>
    <property type="match status" value="1"/>
</dbReference>
<gene>
    <name evidence="5" type="ORF">NJQ99_10720</name>
</gene>
<accession>A0A9J6PGF5</accession>
<dbReference type="Proteomes" id="UP001055804">
    <property type="component" value="Unassembled WGS sequence"/>
</dbReference>
<dbReference type="GO" id="GO:0042884">
    <property type="term" value="P:microcin transport"/>
    <property type="evidence" value="ECO:0007669"/>
    <property type="project" value="TreeGrafter"/>
</dbReference>
<dbReference type="Pfam" id="PF00496">
    <property type="entry name" value="SBP_bac_5"/>
    <property type="match status" value="1"/>
</dbReference>
<proteinExistence type="inferred from homology"/>
<dbReference type="GO" id="GO:1904680">
    <property type="term" value="F:peptide transmembrane transporter activity"/>
    <property type="evidence" value="ECO:0007669"/>
    <property type="project" value="TreeGrafter"/>
</dbReference>
<dbReference type="InterPro" id="IPR039424">
    <property type="entry name" value="SBP_5"/>
</dbReference>
<dbReference type="PANTHER" id="PTHR30290:SF64">
    <property type="entry name" value="ABC TRANSPORTER PERIPLASMIC BINDING PROTEIN"/>
    <property type="match status" value="1"/>
</dbReference>